<keyword evidence="2" id="KW-1185">Reference proteome</keyword>
<accession>A0A401YVJ0</accession>
<organism evidence="1 2">
    <name type="scientific">Embleya hyalina</name>
    <dbReference type="NCBI Taxonomy" id="516124"/>
    <lineage>
        <taxon>Bacteria</taxon>
        <taxon>Bacillati</taxon>
        <taxon>Actinomycetota</taxon>
        <taxon>Actinomycetes</taxon>
        <taxon>Kitasatosporales</taxon>
        <taxon>Streptomycetaceae</taxon>
        <taxon>Embleya</taxon>
    </lineage>
</organism>
<dbReference type="AlphaFoldDB" id="A0A401YVJ0"/>
<gene>
    <name evidence="1" type="ORF">EHYA_06297</name>
</gene>
<reference evidence="1 2" key="1">
    <citation type="submission" date="2018-12" db="EMBL/GenBank/DDBJ databases">
        <title>Draft genome sequence of Embleya hyalina NBRC 13850T.</title>
        <authorList>
            <person name="Komaki H."/>
            <person name="Hosoyama A."/>
            <person name="Kimura A."/>
            <person name="Ichikawa N."/>
            <person name="Tamura T."/>
        </authorList>
    </citation>
    <scope>NUCLEOTIDE SEQUENCE [LARGE SCALE GENOMIC DNA]</scope>
    <source>
        <strain evidence="1 2">NBRC 13850</strain>
    </source>
</reference>
<dbReference type="OrthoDB" id="4213001at2"/>
<dbReference type="EMBL" id="BIFH01000028">
    <property type="protein sequence ID" value="GCD98586.1"/>
    <property type="molecule type" value="Genomic_DNA"/>
</dbReference>
<sequence>MTDEITARAGREFHTFDGRVLEIFGSHPKRFHIRNMALHVTPPDRKGRRTIEIVVGSPEAPASQHTWHLSAEEWQQAQGLETLLEAVRAGIASAREHGAP</sequence>
<protein>
    <submittedName>
        <fullName evidence="1">Uncharacterized protein</fullName>
    </submittedName>
</protein>
<dbReference type="Proteomes" id="UP000286931">
    <property type="component" value="Unassembled WGS sequence"/>
</dbReference>
<name>A0A401YVJ0_9ACTN</name>
<comment type="caution">
    <text evidence="1">The sequence shown here is derived from an EMBL/GenBank/DDBJ whole genome shotgun (WGS) entry which is preliminary data.</text>
</comment>
<proteinExistence type="predicted"/>
<evidence type="ECO:0000313" key="1">
    <source>
        <dbReference type="EMBL" id="GCD98586.1"/>
    </source>
</evidence>
<evidence type="ECO:0000313" key="2">
    <source>
        <dbReference type="Proteomes" id="UP000286931"/>
    </source>
</evidence>
<dbReference type="RefSeq" id="WP_126640470.1">
    <property type="nucleotide sequence ID" value="NZ_BIFH01000028.1"/>
</dbReference>